<sequence>MTHVMVYAAYRLSLPNTAQVEIAPSAPDATRKAASTWETRDQSRLIQCTSHPGLALYRALLRLAPPIPLPDNLATGWGAGKNPIAIHVRQAFRRNVADVSPRIVYPALSAGYRMLSVLHDAATSPDSEHHASIIAFLESRLAERQRSLANRPPPPPSYNPNSATPRPGTIPLLVKVSPANPHDPESRPVYAIPHRPRPQSELGGTGRRKIPRLDIAADFPFLRFTKPQPAALSRVLGHKLLRRGDRATAVRDLWEETIPDAELEDDWEKAIAHLSKEEKGVPPKTGKQGRPSSTAPGQEWLDRPDANELSHAYTVQQYGIKELSNILTRERVDLVARAEAMRLLVIQEKALAAQEKTQRAVEKRTRWETRMLELHGEGWRDLFPNLKESEAVQR</sequence>
<evidence type="ECO:0000313" key="3">
    <source>
        <dbReference type="Proteomes" id="UP000297716"/>
    </source>
</evidence>
<evidence type="ECO:0000313" key="2">
    <source>
        <dbReference type="EMBL" id="TGJ88461.1"/>
    </source>
</evidence>
<feature type="region of interest" description="Disordered" evidence="1">
    <location>
        <begin position="274"/>
        <end position="302"/>
    </location>
</feature>
<gene>
    <name evidence="2" type="ORF">E0Z10_g337</name>
</gene>
<organism evidence="2 3">
    <name type="scientific">Xylaria hypoxylon</name>
    <dbReference type="NCBI Taxonomy" id="37992"/>
    <lineage>
        <taxon>Eukaryota</taxon>
        <taxon>Fungi</taxon>
        <taxon>Dikarya</taxon>
        <taxon>Ascomycota</taxon>
        <taxon>Pezizomycotina</taxon>
        <taxon>Sordariomycetes</taxon>
        <taxon>Xylariomycetidae</taxon>
        <taxon>Xylariales</taxon>
        <taxon>Xylariaceae</taxon>
        <taxon>Xylaria</taxon>
    </lineage>
</organism>
<feature type="region of interest" description="Disordered" evidence="1">
    <location>
        <begin position="147"/>
        <end position="209"/>
    </location>
</feature>
<evidence type="ECO:0000256" key="1">
    <source>
        <dbReference type="SAM" id="MobiDB-lite"/>
    </source>
</evidence>
<dbReference type="Proteomes" id="UP000297716">
    <property type="component" value="Unassembled WGS sequence"/>
</dbReference>
<accession>A0A4Z0Z9U0</accession>
<name>A0A4Z0Z9U0_9PEZI</name>
<dbReference type="STRING" id="37992.A0A4Z0Z9U0"/>
<proteinExistence type="predicted"/>
<comment type="caution">
    <text evidence="2">The sequence shown here is derived from an EMBL/GenBank/DDBJ whole genome shotgun (WGS) entry which is preliminary data.</text>
</comment>
<keyword evidence="3" id="KW-1185">Reference proteome</keyword>
<dbReference type="AlphaFoldDB" id="A0A4Z0Z9U0"/>
<dbReference type="OrthoDB" id="3925971at2759"/>
<protein>
    <submittedName>
        <fullName evidence="2">Uncharacterized protein</fullName>
    </submittedName>
</protein>
<reference evidence="2 3" key="1">
    <citation type="submission" date="2019-03" db="EMBL/GenBank/DDBJ databases">
        <title>Draft genome sequence of Xylaria hypoxylon DSM 108379, a ubiquitous saprotrophic-parasitic fungi on hardwood.</title>
        <authorList>
            <person name="Buettner E."/>
            <person name="Leonhardt S."/>
            <person name="Gebauer A.M."/>
            <person name="Liers C."/>
            <person name="Hofrichter M."/>
            <person name="Kellner H."/>
        </authorList>
    </citation>
    <scope>NUCLEOTIDE SEQUENCE [LARGE SCALE GENOMIC DNA]</scope>
    <source>
        <strain evidence="2 3">DSM 108379</strain>
    </source>
</reference>
<dbReference type="EMBL" id="SKBN01000003">
    <property type="protein sequence ID" value="TGJ88461.1"/>
    <property type="molecule type" value="Genomic_DNA"/>
</dbReference>